<feature type="region of interest" description="Disordered" evidence="1">
    <location>
        <begin position="1"/>
        <end position="20"/>
    </location>
</feature>
<reference evidence="2" key="1">
    <citation type="journal article" date="2014" name="Front. Microbiol.">
        <title>High frequency of phylogenetically diverse reductive dehalogenase-homologous genes in deep subseafloor sedimentary metagenomes.</title>
        <authorList>
            <person name="Kawai M."/>
            <person name="Futagami T."/>
            <person name="Toyoda A."/>
            <person name="Takaki Y."/>
            <person name="Nishi S."/>
            <person name="Hori S."/>
            <person name="Arai W."/>
            <person name="Tsubouchi T."/>
            <person name="Morono Y."/>
            <person name="Uchiyama I."/>
            <person name="Ito T."/>
            <person name="Fujiyama A."/>
            <person name="Inagaki F."/>
            <person name="Takami H."/>
        </authorList>
    </citation>
    <scope>NUCLEOTIDE SEQUENCE</scope>
    <source>
        <strain evidence="2">Expedition CK06-06</strain>
    </source>
</reference>
<evidence type="ECO:0000256" key="1">
    <source>
        <dbReference type="SAM" id="MobiDB-lite"/>
    </source>
</evidence>
<dbReference type="AlphaFoldDB" id="X1VXJ6"/>
<proteinExistence type="predicted"/>
<protein>
    <submittedName>
        <fullName evidence="2">Uncharacterized protein</fullName>
    </submittedName>
</protein>
<comment type="caution">
    <text evidence="2">The sequence shown here is derived from an EMBL/GenBank/DDBJ whole genome shotgun (WGS) entry which is preliminary data.</text>
</comment>
<feature type="non-terminal residue" evidence="2">
    <location>
        <position position="109"/>
    </location>
</feature>
<evidence type="ECO:0000313" key="2">
    <source>
        <dbReference type="EMBL" id="GAJ23771.1"/>
    </source>
</evidence>
<name>X1VXJ6_9ZZZZ</name>
<organism evidence="2">
    <name type="scientific">marine sediment metagenome</name>
    <dbReference type="NCBI Taxonomy" id="412755"/>
    <lineage>
        <taxon>unclassified sequences</taxon>
        <taxon>metagenomes</taxon>
        <taxon>ecological metagenomes</taxon>
    </lineage>
</organism>
<accession>X1VXJ6</accession>
<gene>
    <name evidence="2" type="ORF">S12H4_59189</name>
</gene>
<dbReference type="EMBL" id="BARW01038603">
    <property type="protein sequence ID" value="GAJ23771.1"/>
    <property type="molecule type" value="Genomic_DNA"/>
</dbReference>
<feature type="compositionally biased region" description="Polar residues" evidence="1">
    <location>
        <begin position="1"/>
        <end position="15"/>
    </location>
</feature>
<sequence length="109" mass="11376">MSQFTKRGQSFSGSCFSDGEPGYNIAKTPAFLKPFVFEQPVEKSGGEGITGTGGVDLRYCLAAGFNDVFILSVSNVAGSHNGFVPSSFAQGNDNDMTALPETAFGSSCD</sequence>